<comment type="caution">
    <text evidence="1">The sequence shown here is derived from an EMBL/GenBank/DDBJ whole genome shotgun (WGS) entry which is preliminary data.</text>
</comment>
<keyword evidence="4" id="KW-1185">Reference proteome</keyword>
<dbReference type="Proteomes" id="UP000237881">
    <property type="component" value="Unassembled WGS sequence"/>
</dbReference>
<dbReference type="EMBL" id="PSVT01000017">
    <property type="protein sequence ID" value="PPH76393.1"/>
    <property type="molecule type" value="Genomic_DNA"/>
</dbReference>
<gene>
    <name evidence="1" type="ORF">C5C04_07955</name>
    <name evidence="2" type="ORF">C5C40_09215</name>
</gene>
<evidence type="ECO:0000313" key="3">
    <source>
        <dbReference type="Proteomes" id="UP000237881"/>
    </source>
</evidence>
<dbReference type="KEGG" id="rry:C1O28_11235"/>
<evidence type="ECO:0000313" key="4">
    <source>
        <dbReference type="Proteomes" id="UP000239698"/>
    </source>
</evidence>
<accession>A0ABD6W8R4</accession>
<evidence type="ECO:0000313" key="1">
    <source>
        <dbReference type="EMBL" id="PPF14029.1"/>
    </source>
</evidence>
<organism evidence="1 3">
    <name type="scientific">Rathayibacter rathayi</name>
    <name type="common">Corynebacterium rathayi</name>
    <dbReference type="NCBI Taxonomy" id="33887"/>
    <lineage>
        <taxon>Bacteria</taxon>
        <taxon>Bacillati</taxon>
        <taxon>Actinomycetota</taxon>
        <taxon>Actinomycetes</taxon>
        <taxon>Micrococcales</taxon>
        <taxon>Microbacteriaceae</taxon>
        <taxon>Rathayibacter</taxon>
    </lineage>
</organism>
<dbReference type="RefSeq" id="WP_097167443.1">
    <property type="nucleotide sequence ID" value="NZ_CP028129.1"/>
</dbReference>
<proteinExistence type="predicted"/>
<dbReference type="AlphaFoldDB" id="A0ABD6W8R4"/>
<evidence type="ECO:0000313" key="2">
    <source>
        <dbReference type="EMBL" id="PPH76393.1"/>
    </source>
</evidence>
<reference evidence="3 4" key="1">
    <citation type="submission" date="2018-02" db="EMBL/GenBank/DDBJ databases">
        <title>Bacteriophage NCPPB3778 and a type I-E CRISPR drive the evolution of the US Biological Select Agent, Rathayibacter toxicus.</title>
        <authorList>
            <person name="Davis E.W.II."/>
            <person name="Tabima J.F."/>
            <person name="Weisberg A.J."/>
            <person name="Lopes L.D."/>
            <person name="Wiseman M.S."/>
            <person name="Wiseman M.S."/>
            <person name="Pupko T."/>
            <person name="Belcher M.S."/>
            <person name="Sechler A.J."/>
            <person name="Tancos M.A."/>
            <person name="Schroeder B.K."/>
            <person name="Murray T.D."/>
            <person name="Luster D.G."/>
            <person name="Schneider W.L."/>
            <person name="Rogers E."/>
            <person name="Andreote F.D."/>
            <person name="Grunwald N.J."/>
            <person name="Putnam M.L."/>
            <person name="Chang J.H."/>
        </authorList>
    </citation>
    <scope>NUCLEOTIDE SEQUENCE [LARGE SCALE GENOMIC DNA]</scope>
    <source>
        <strain evidence="2 4">AY1D6</strain>
        <strain evidence="1 3">AY1I9</strain>
    </source>
</reference>
<protein>
    <submittedName>
        <fullName evidence="1">Uncharacterized protein</fullName>
    </submittedName>
</protein>
<dbReference type="Proteomes" id="UP000239698">
    <property type="component" value="Unassembled WGS sequence"/>
</dbReference>
<name>A0ABD6W8R4_RATRA</name>
<sequence>MEDALTDFELVGDDLDSDLGRFLDEMKARDPQMGAILVQHAQLLDSASTDEDRKQSRLIFNSAVKAELQKLAHEDA</sequence>
<dbReference type="EMBL" id="PSUL01000015">
    <property type="protein sequence ID" value="PPF14029.1"/>
    <property type="molecule type" value="Genomic_DNA"/>
</dbReference>
<dbReference type="GeneID" id="49821047"/>